<sequence length="102" mass="11859">MLLFAILIVISLMFYIFYKVKFFRTHLPMEKKWLSAKSSIALGLFVALFGINQLFLYQTKITYFVAAIFIVIGAFSIYGGYKAYRFYLPHAIEEAEYVSKNS</sequence>
<proteinExistence type="predicted"/>
<protein>
    <recommendedName>
        <fullName evidence="4">YtpI family protein</fullName>
    </recommendedName>
</protein>
<name>A0A433HAP9_9BACI</name>
<evidence type="ECO:0000313" key="2">
    <source>
        <dbReference type="EMBL" id="RUQ25437.1"/>
    </source>
</evidence>
<dbReference type="Proteomes" id="UP000267430">
    <property type="component" value="Unassembled WGS sequence"/>
</dbReference>
<accession>A0A433HAP9</accession>
<feature type="transmembrane region" description="Helical" evidence="1">
    <location>
        <begin position="61"/>
        <end position="81"/>
    </location>
</feature>
<evidence type="ECO:0000256" key="1">
    <source>
        <dbReference type="SAM" id="Phobius"/>
    </source>
</evidence>
<reference evidence="2 3" key="1">
    <citation type="submission" date="2018-12" db="EMBL/GenBank/DDBJ databases">
        <title>Bacillus chawlae sp. nov., Bacillus glennii sp. nov., and Bacillus saganii sp. nov. Isolated from the Vehicle Assembly Building at Kennedy Space Center where the Viking Spacecraft were Assembled.</title>
        <authorList>
            <person name="Seuylemezian A."/>
            <person name="Vaishampayan P."/>
        </authorList>
    </citation>
    <scope>NUCLEOTIDE SEQUENCE [LARGE SCALE GENOMIC DNA]</scope>
    <source>
        <strain evidence="2 3">L5</strain>
    </source>
</reference>
<evidence type="ECO:0000313" key="3">
    <source>
        <dbReference type="Proteomes" id="UP000267430"/>
    </source>
</evidence>
<keyword evidence="1" id="KW-0812">Transmembrane</keyword>
<dbReference type="RefSeq" id="WP_126866985.1">
    <property type="nucleotide sequence ID" value="NZ_JAUSTX010000014.1"/>
</dbReference>
<evidence type="ECO:0008006" key="4">
    <source>
        <dbReference type="Google" id="ProtNLM"/>
    </source>
</evidence>
<keyword evidence="1" id="KW-1133">Transmembrane helix</keyword>
<dbReference type="Pfam" id="PF14007">
    <property type="entry name" value="YtpI"/>
    <property type="match status" value="1"/>
</dbReference>
<feature type="transmembrane region" description="Helical" evidence="1">
    <location>
        <begin position="6"/>
        <end position="22"/>
    </location>
</feature>
<gene>
    <name evidence="2" type="ORF">ELQ35_20200</name>
</gene>
<dbReference type="EMBL" id="RYZZ01000042">
    <property type="protein sequence ID" value="RUQ25437.1"/>
    <property type="molecule type" value="Genomic_DNA"/>
</dbReference>
<keyword evidence="1" id="KW-0472">Membrane</keyword>
<organism evidence="2 3">
    <name type="scientific">Peribacillus cavernae</name>
    <dbReference type="NCBI Taxonomy" id="1674310"/>
    <lineage>
        <taxon>Bacteria</taxon>
        <taxon>Bacillati</taxon>
        <taxon>Bacillota</taxon>
        <taxon>Bacilli</taxon>
        <taxon>Bacillales</taxon>
        <taxon>Bacillaceae</taxon>
        <taxon>Peribacillus</taxon>
    </lineage>
</organism>
<comment type="caution">
    <text evidence="2">The sequence shown here is derived from an EMBL/GenBank/DDBJ whole genome shotgun (WGS) entry which is preliminary data.</text>
</comment>
<dbReference type="AlphaFoldDB" id="A0A433HAP9"/>
<keyword evidence="3" id="KW-1185">Reference proteome</keyword>
<dbReference type="OrthoDB" id="2453019at2"/>
<feature type="transmembrane region" description="Helical" evidence="1">
    <location>
        <begin position="34"/>
        <end position="55"/>
    </location>
</feature>
<dbReference type="InterPro" id="IPR025618">
    <property type="entry name" value="YtpI"/>
</dbReference>